<proteinExistence type="predicted"/>
<dbReference type="SUPFAM" id="SSF51569">
    <property type="entry name" value="Aldolase"/>
    <property type="match status" value="1"/>
</dbReference>
<sequence>MKKEIKFSLVYRDMWQSSGKYQPRVDQLVQIAPLIIEMGCFSRVETNGGAFEQVNLLYGENPNKAVRAFTKPFNDAGIQTHMLDRGLNALRMYPVPADVRKLMYKVKHAQGVDITRIFCGLNDVRNIIPSIQYAKAAGMIPQATLCITFSPVHTVEYYANIADQLIEAGAPEICLKDMAGVGRPVFLGKLTKAIKDKHPEVIIQYHGHSGPGLSMASILEVCQNGADVIDVAIEPISWGKVHPDVISVQAMLKDAGFKVPEINMSAYMKARAKTQEFIDDFLGYFMNPGNKLMSSLLLTSGLPGGMMGSMMADLEGVHSGINLMLKNQGKPELSIDDLLVKLFEEVQYVWPMVGYPPLVTPFSQYVKNIALMNILTEVRGEPKFSMMDKHIWGMILGESGKLPGKLDPQIIALAKEKGYEFTDKNPQDNYPDELDKYRKEMDENGWEYGEDDEELFELAMHDRQYRDYKSGVAKERFLTDLAKAKEESMAEKGYTAEDILAIKRAKYEPVTSEVKGQVIWEIDVDSPSMAPAVGKHFSPDDIFCYITTSWGEHTPVKANFDGKIIEVIAKQGDKINKGEPLAYIERTKE</sequence>
<dbReference type="Pfam" id="PF00682">
    <property type="entry name" value="HMGL-like"/>
    <property type="match status" value="1"/>
</dbReference>
<dbReference type="Proteomes" id="UP000018439">
    <property type="component" value="Chromosome"/>
</dbReference>
<evidence type="ECO:0000259" key="1">
    <source>
        <dbReference type="PROSITE" id="PS50991"/>
    </source>
</evidence>
<dbReference type="GO" id="GO:0005737">
    <property type="term" value="C:cytoplasm"/>
    <property type="evidence" value="ECO:0007669"/>
    <property type="project" value="TreeGrafter"/>
</dbReference>
<dbReference type="HOGENOM" id="CLU_000395_4_2_10"/>
<name>F3ZUB5_9BACE</name>
<dbReference type="PANTHER" id="PTHR43778">
    <property type="entry name" value="PYRUVATE CARBOXYLASE"/>
    <property type="match status" value="1"/>
</dbReference>
<keyword evidence="2" id="KW-0670">Pyruvate</keyword>
<dbReference type="GO" id="GO:0006094">
    <property type="term" value="P:gluconeogenesis"/>
    <property type="evidence" value="ECO:0007669"/>
    <property type="project" value="TreeGrafter"/>
</dbReference>
<dbReference type="PANTHER" id="PTHR43778:SF2">
    <property type="entry name" value="PYRUVATE CARBOXYLASE, MITOCHONDRIAL"/>
    <property type="match status" value="1"/>
</dbReference>
<evidence type="ECO:0000313" key="3">
    <source>
        <dbReference type="Proteomes" id="UP000018439"/>
    </source>
</evidence>
<dbReference type="InterPro" id="IPR013785">
    <property type="entry name" value="Aldolase_TIM"/>
</dbReference>
<dbReference type="EMBL" id="CM001167">
    <property type="protein sequence ID" value="EGJ71360.1"/>
    <property type="molecule type" value="Genomic_DNA"/>
</dbReference>
<dbReference type="InterPro" id="IPR055268">
    <property type="entry name" value="PCB-like"/>
</dbReference>
<dbReference type="InterPro" id="IPR003379">
    <property type="entry name" value="Carboxylase_cons_dom"/>
</dbReference>
<dbReference type="Pfam" id="PF02436">
    <property type="entry name" value="PYC_OADA"/>
    <property type="match status" value="1"/>
</dbReference>
<dbReference type="SUPFAM" id="SSF51230">
    <property type="entry name" value="Single hybrid motif"/>
    <property type="match status" value="1"/>
</dbReference>
<dbReference type="InterPro" id="IPR011053">
    <property type="entry name" value="Single_hybrid_motif"/>
</dbReference>
<dbReference type="SUPFAM" id="SSF89000">
    <property type="entry name" value="post-HMGL domain-like"/>
    <property type="match status" value="1"/>
</dbReference>
<protein>
    <submittedName>
        <fullName evidence="2">Pyruvate carboxylase</fullName>
        <ecNumber evidence="2">6.4.1.1</ecNumber>
    </submittedName>
</protein>
<evidence type="ECO:0000313" key="2">
    <source>
        <dbReference type="EMBL" id="EGJ71360.1"/>
    </source>
</evidence>
<keyword evidence="2" id="KW-0436">Ligase</keyword>
<keyword evidence="3" id="KW-1185">Reference proteome</keyword>
<dbReference type="STRING" id="679937.Bcop_1156"/>
<organism evidence="2 3">
    <name type="scientific">Bacteroides coprosuis DSM 18011</name>
    <dbReference type="NCBI Taxonomy" id="679937"/>
    <lineage>
        <taxon>Bacteria</taxon>
        <taxon>Pseudomonadati</taxon>
        <taxon>Bacteroidota</taxon>
        <taxon>Bacteroidia</taxon>
        <taxon>Bacteroidales</taxon>
        <taxon>Bacteroidaceae</taxon>
        <taxon>Bacteroides</taxon>
    </lineage>
</organism>
<dbReference type="eggNOG" id="COG5016">
    <property type="taxonomic scope" value="Bacteria"/>
</dbReference>
<gene>
    <name evidence="2" type="ORF">Bcop_1156</name>
</gene>
<dbReference type="GO" id="GO:0004736">
    <property type="term" value="F:pyruvate carboxylase activity"/>
    <property type="evidence" value="ECO:0007669"/>
    <property type="project" value="UniProtKB-EC"/>
</dbReference>
<feature type="domain" description="Pyruvate carboxyltransferase" evidence="1">
    <location>
        <begin position="4"/>
        <end position="268"/>
    </location>
</feature>
<reference evidence="2 3" key="1">
    <citation type="journal article" date="2011" name="Stand. Genomic Sci.">
        <title>Non-contiguous finished genome sequence of Bacteroides coprosuis type strain (PC139).</title>
        <authorList>
            <person name="Land M."/>
            <person name="Held B."/>
            <person name="Gronow S."/>
            <person name="Abt B."/>
            <person name="Lucas S."/>
            <person name="Del Rio T.G."/>
            <person name="Nolan M."/>
            <person name="Tice H."/>
            <person name="Cheng J.F."/>
            <person name="Pitluck S."/>
            <person name="Liolios K."/>
            <person name="Pagani I."/>
            <person name="Ivanova N."/>
            <person name="Mavromatis K."/>
            <person name="Mikhailova N."/>
            <person name="Pati A."/>
            <person name="Tapia R."/>
            <person name="Han C."/>
            <person name="Goodwin L."/>
            <person name="Chen A."/>
            <person name="Palaniappan K."/>
            <person name="Hauser L."/>
            <person name="Brambilla E.M."/>
            <person name="Rohde M."/>
            <person name="Goker M."/>
            <person name="Detter J.C."/>
            <person name="Woyke T."/>
            <person name="Bristow J."/>
            <person name="Eisen J.A."/>
            <person name="Markowitz V."/>
            <person name="Hugenholtz P."/>
            <person name="Kyrpides N.C."/>
            <person name="Klenk H.P."/>
            <person name="Lapidus A."/>
        </authorList>
    </citation>
    <scope>NUCLEOTIDE SEQUENCE</scope>
    <source>
        <strain evidence="2 3">DSM 18011</strain>
    </source>
</reference>
<dbReference type="InterPro" id="IPR000891">
    <property type="entry name" value="PYR_CT"/>
</dbReference>
<dbReference type="PROSITE" id="PS50991">
    <property type="entry name" value="PYR_CT"/>
    <property type="match status" value="1"/>
</dbReference>
<dbReference type="AlphaFoldDB" id="F3ZUB5"/>
<dbReference type="EC" id="6.4.1.1" evidence="2"/>
<dbReference type="Gene3D" id="3.20.20.70">
    <property type="entry name" value="Aldolase class I"/>
    <property type="match status" value="1"/>
</dbReference>
<accession>F3ZUB5</accession>
<dbReference type="OrthoDB" id="9807469at2"/>
<dbReference type="Gene3D" id="2.40.50.100">
    <property type="match status" value="1"/>
</dbReference>